<organism evidence="2 3">
    <name type="scientific">Tetrapyrgos nigripes</name>
    <dbReference type="NCBI Taxonomy" id="182062"/>
    <lineage>
        <taxon>Eukaryota</taxon>
        <taxon>Fungi</taxon>
        <taxon>Dikarya</taxon>
        <taxon>Basidiomycota</taxon>
        <taxon>Agaricomycotina</taxon>
        <taxon>Agaricomycetes</taxon>
        <taxon>Agaricomycetidae</taxon>
        <taxon>Agaricales</taxon>
        <taxon>Marasmiineae</taxon>
        <taxon>Marasmiaceae</taxon>
        <taxon>Tetrapyrgos</taxon>
    </lineage>
</organism>
<dbReference type="OrthoDB" id="3264586at2759"/>
<keyword evidence="3" id="KW-1185">Reference proteome</keyword>
<evidence type="ECO:0000313" key="3">
    <source>
        <dbReference type="Proteomes" id="UP000559256"/>
    </source>
</evidence>
<gene>
    <name evidence="2" type="ORF">D9758_000827</name>
</gene>
<feature type="compositionally biased region" description="Basic and acidic residues" evidence="1">
    <location>
        <begin position="35"/>
        <end position="45"/>
    </location>
</feature>
<protein>
    <submittedName>
        <fullName evidence="2">Uncharacterized protein</fullName>
    </submittedName>
</protein>
<proteinExistence type="predicted"/>
<feature type="compositionally biased region" description="Polar residues" evidence="1">
    <location>
        <begin position="1"/>
        <end position="11"/>
    </location>
</feature>
<evidence type="ECO:0000256" key="1">
    <source>
        <dbReference type="SAM" id="MobiDB-lite"/>
    </source>
</evidence>
<dbReference type="EMBL" id="JAACJM010000003">
    <property type="protein sequence ID" value="KAF5373838.1"/>
    <property type="molecule type" value="Genomic_DNA"/>
</dbReference>
<dbReference type="Proteomes" id="UP000559256">
    <property type="component" value="Unassembled WGS sequence"/>
</dbReference>
<accession>A0A8H5LY56</accession>
<dbReference type="AlphaFoldDB" id="A0A8H5LY56"/>
<name>A0A8H5LY56_9AGAR</name>
<reference evidence="2 3" key="1">
    <citation type="journal article" date="2020" name="ISME J.">
        <title>Uncovering the hidden diversity of litter-decomposition mechanisms in mushroom-forming fungi.</title>
        <authorList>
            <person name="Floudas D."/>
            <person name="Bentzer J."/>
            <person name="Ahren D."/>
            <person name="Johansson T."/>
            <person name="Persson P."/>
            <person name="Tunlid A."/>
        </authorList>
    </citation>
    <scope>NUCLEOTIDE SEQUENCE [LARGE SCALE GENOMIC DNA]</scope>
    <source>
        <strain evidence="2 3">CBS 291.85</strain>
    </source>
</reference>
<feature type="region of interest" description="Disordered" evidence="1">
    <location>
        <begin position="1"/>
        <end position="53"/>
    </location>
</feature>
<comment type="caution">
    <text evidence="2">The sequence shown here is derived from an EMBL/GenBank/DDBJ whole genome shotgun (WGS) entry which is preliminary data.</text>
</comment>
<evidence type="ECO:0000313" key="2">
    <source>
        <dbReference type="EMBL" id="KAF5373838.1"/>
    </source>
</evidence>
<sequence length="214" mass="24362">MAKTPNKSSLATRKGAASRSRKTPVTFADENTDSEEMRNEEKADEQSEDEDMNVNKLLQEIQKRQAKKTSLVSAAFENQKKALYANARQKAKDMSQDGTVYLEKLKHSILSMRESEVSYDRHLQEFRGLWDAQDAAATKLFGLYPPIIDDLFVRRAETIDEASKMLKLNPAKRQKALNQFLCNAHDQVEQSHQNKMVATDASKLIKHYKALLLS</sequence>